<keyword evidence="1" id="KW-1133">Transmembrane helix</keyword>
<reference evidence="2 3" key="1">
    <citation type="submission" date="2014-08" db="EMBL/GenBank/DDBJ databases">
        <title>Clostridium innocuum, an unnegligible vancomycin-resistant pathogen causing extra-intestinal infections.</title>
        <authorList>
            <person name="Feng Y."/>
            <person name="Chiu C.-H."/>
        </authorList>
    </citation>
    <scope>NUCLEOTIDE SEQUENCE [LARGE SCALE GENOMIC DNA]</scope>
    <source>
        <strain evidence="2 3">AN88</strain>
    </source>
</reference>
<gene>
    <name evidence="2" type="ORF">CIAN88_05395</name>
</gene>
<dbReference type="AlphaFoldDB" id="A0A099IAQ8"/>
<organism evidence="2 3">
    <name type="scientific">Clostridium innocuum</name>
    <dbReference type="NCBI Taxonomy" id="1522"/>
    <lineage>
        <taxon>Bacteria</taxon>
        <taxon>Bacillati</taxon>
        <taxon>Bacillota</taxon>
        <taxon>Clostridia</taxon>
        <taxon>Eubacteriales</taxon>
        <taxon>Clostridiaceae</taxon>
        <taxon>Clostridium</taxon>
    </lineage>
</organism>
<protein>
    <recommendedName>
        <fullName evidence="4">DUF2178 domain-containing protein</fullName>
    </recommendedName>
</protein>
<evidence type="ECO:0008006" key="4">
    <source>
        <dbReference type="Google" id="ProtNLM"/>
    </source>
</evidence>
<dbReference type="Proteomes" id="UP000030008">
    <property type="component" value="Unassembled WGS sequence"/>
</dbReference>
<dbReference type="InterPro" id="IPR019235">
    <property type="entry name" value="DUF2178_TM"/>
</dbReference>
<dbReference type="EMBL" id="JQIF01000023">
    <property type="protein sequence ID" value="KGJ53983.1"/>
    <property type="molecule type" value="Genomic_DNA"/>
</dbReference>
<feature type="transmembrane region" description="Helical" evidence="1">
    <location>
        <begin position="114"/>
        <end position="134"/>
    </location>
</feature>
<evidence type="ECO:0000313" key="2">
    <source>
        <dbReference type="EMBL" id="KGJ53983.1"/>
    </source>
</evidence>
<proteinExistence type="predicted"/>
<evidence type="ECO:0000313" key="3">
    <source>
        <dbReference type="Proteomes" id="UP000030008"/>
    </source>
</evidence>
<feature type="transmembrane region" description="Helical" evidence="1">
    <location>
        <begin position="12"/>
        <end position="31"/>
    </location>
</feature>
<comment type="caution">
    <text evidence="2">The sequence shown here is derived from an EMBL/GenBank/DDBJ whole genome shotgun (WGS) entry which is preliminary data.</text>
</comment>
<name>A0A099IAQ8_CLOIN</name>
<evidence type="ECO:0000256" key="1">
    <source>
        <dbReference type="SAM" id="Phobius"/>
    </source>
</evidence>
<keyword evidence="1" id="KW-0812">Transmembrane</keyword>
<feature type="transmembrane region" description="Helical" evidence="1">
    <location>
        <begin position="37"/>
        <end position="57"/>
    </location>
</feature>
<accession>A0A099IAQ8</accession>
<sequence length="138" mass="15836">MKEQNIIRMKCITILLFIILSVMLIVVGFSQEYRGSSLFSEGVGGLIVSLWMLKTVWSAKASQRKREQLIIDETDERNLLIQKNSRAQAFNVSLIATLAASVLASLYHEEAINSCFNILLGIQLFAYLLIWMYYKRRL</sequence>
<dbReference type="Pfam" id="PF09946">
    <property type="entry name" value="DUF2178"/>
    <property type="match status" value="1"/>
</dbReference>
<keyword evidence="1" id="KW-0472">Membrane</keyword>
<feature type="transmembrane region" description="Helical" evidence="1">
    <location>
        <begin position="89"/>
        <end position="108"/>
    </location>
</feature>
<dbReference type="RefSeq" id="WP_044904507.1">
    <property type="nucleotide sequence ID" value="NZ_JAQCQO010000004.1"/>
</dbReference>